<name>A0A251TFE7_HELAN</name>
<reference evidence="2" key="1">
    <citation type="journal article" date="2017" name="Nature">
        <title>The sunflower genome provides insights into oil metabolism, flowering and Asterid evolution.</title>
        <authorList>
            <person name="Badouin H."/>
            <person name="Gouzy J."/>
            <person name="Grassa C.J."/>
            <person name="Murat F."/>
            <person name="Staton S.E."/>
            <person name="Cottret L."/>
            <person name="Lelandais-Briere C."/>
            <person name="Owens G.L."/>
            <person name="Carrere S."/>
            <person name="Mayjonade B."/>
            <person name="Legrand L."/>
            <person name="Gill N."/>
            <person name="Kane N.C."/>
            <person name="Bowers J.E."/>
            <person name="Hubner S."/>
            <person name="Bellec A."/>
            <person name="Berard A."/>
            <person name="Berges H."/>
            <person name="Blanchet N."/>
            <person name="Boniface M.C."/>
            <person name="Brunel D."/>
            <person name="Catrice O."/>
            <person name="Chaidir N."/>
            <person name="Claudel C."/>
            <person name="Donnadieu C."/>
            <person name="Faraut T."/>
            <person name="Fievet G."/>
            <person name="Helmstetter N."/>
            <person name="King M."/>
            <person name="Knapp S.J."/>
            <person name="Lai Z."/>
            <person name="Le Paslier M.C."/>
            <person name="Lippi Y."/>
            <person name="Lorenzon L."/>
            <person name="Mandel J.R."/>
            <person name="Marage G."/>
            <person name="Marchand G."/>
            <person name="Marquand E."/>
            <person name="Bret-Mestries E."/>
            <person name="Morien E."/>
            <person name="Nambeesan S."/>
            <person name="Nguyen T."/>
            <person name="Pegot-Espagnet P."/>
            <person name="Pouilly N."/>
            <person name="Raftis F."/>
            <person name="Sallet E."/>
            <person name="Schiex T."/>
            <person name="Thomas J."/>
            <person name="Vandecasteele C."/>
            <person name="Vares D."/>
            <person name="Vear F."/>
            <person name="Vautrin S."/>
            <person name="Crespi M."/>
            <person name="Mangin B."/>
            <person name="Burke J.M."/>
            <person name="Salse J."/>
            <person name="Munos S."/>
            <person name="Vincourt P."/>
            <person name="Rieseberg L.H."/>
            <person name="Langlade N.B."/>
        </authorList>
    </citation>
    <scope>NUCLEOTIDE SEQUENCE [LARGE SCALE GENOMIC DNA]</scope>
    <source>
        <strain evidence="2">cv. SF193</strain>
    </source>
</reference>
<protein>
    <submittedName>
        <fullName evidence="1">Uncharacterized protein</fullName>
    </submittedName>
</protein>
<dbReference type="InParanoid" id="A0A251TFE7"/>
<keyword evidence="2" id="KW-1185">Reference proteome</keyword>
<dbReference type="Proteomes" id="UP000215914">
    <property type="component" value="Chromosome 10"/>
</dbReference>
<proteinExistence type="predicted"/>
<accession>A0A251TFE7</accession>
<dbReference type="EMBL" id="CM007899">
    <property type="protein sequence ID" value="OTG09798.1"/>
    <property type="molecule type" value="Genomic_DNA"/>
</dbReference>
<gene>
    <name evidence="1" type="ORF">HannXRQ_Chr10g0280461</name>
</gene>
<evidence type="ECO:0000313" key="1">
    <source>
        <dbReference type="EMBL" id="OTG09798.1"/>
    </source>
</evidence>
<organism evidence="1 2">
    <name type="scientific">Helianthus annuus</name>
    <name type="common">Common sunflower</name>
    <dbReference type="NCBI Taxonomy" id="4232"/>
    <lineage>
        <taxon>Eukaryota</taxon>
        <taxon>Viridiplantae</taxon>
        <taxon>Streptophyta</taxon>
        <taxon>Embryophyta</taxon>
        <taxon>Tracheophyta</taxon>
        <taxon>Spermatophyta</taxon>
        <taxon>Magnoliopsida</taxon>
        <taxon>eudicotyledons</taxon>
        <taxon>Gunneridae</taxon>
        <taxon>Pentapetalae</taxon>
        <taxon>asterids</taxon>
        <taxon>campanulids</taxon>
        <taxon>Asterales</taxon>
        <taxon>Asteraceae</taxon>
        <taxon>Asteroideae</taxon>
        <taxon>Heliantheae alliance</taxon>
        <taxon>Heliantheae</taxon>
        <taxon>Helianthus</taxon>
    </lineage>
</organism>
<dbReference type="AlphaFoldDB" id="A0A251TFE7"/>
<sequence>MLKLQDSLHLIHLFLLDLEPLIHNPPKDFYKIDDDNASSKLVSSPRHKVEFLKLCLVQVRDTLKTA</sequence>
<evidence type="ECO:0000313" key="2">
    <source>
        <dbReference type="Proteomes" id="UP000215914"/>
    </source>
</evidence>